<feature type="domain" description="DUF1206" evidence="2">
    <location>
        <begin position="109"/>
        <end position="170"/>
    </location>
</feature>
<proteinExistence type="predicted"/>
<evidence type="ECO:0000313" key="4">
    <source>
        <dbReference type="Proteomes" id="UP001165586"/>
    </source>
</evidence>
<protein>
    <submittedName>
        <fullName evidence="3">DUF1206 domain-containing protein</fullName>
    </submittedName>
</protein>
<name>A0ABT2H4Z2_9MICO</name>
<feature type="transmembrane region" description="Helical" evidence="1">
    <location>
        <begin position="26"/>
        <end position="50"/>
    </location>
</feature>
<dbReference type="EMBL" id="JANLCJ010000005">
    <property type="protein sequence ID" value="MCS5734999.1"/>
    <property type="molecule type" value="Genomic_DNA"/>
</dbReference>
<gene>
    <name evidence="3" type="ORF">N1032_14735</name>
</gene>
<keyword evidence="1" id="KW-0472">Membrane</keyword>
<evidence type="ECO:0000313" key="3">
    <source>
        <dbReference type="EMBL" id="MCS5734999.1"/>
    </source>
</evidence>
<keyword evidence="1" id="KW-1133">Transmembrane helix</keyword>
<feature type="domain" description="DUF1206" evidence="2">
    <location>
        <begin position="198"/>
        <end position="266"/>
    </location>
</feature>
<feature type="transmembrane region" description="Helical" evidence="1">
    <location>
        <begin position="239"/>
        <end position="262"/>
    </location>
</feature>
<sequence length="269" mass="27197">MTTTPKRAARDVSQSRVFRTLARSGYAVNGLLHILIGGIAIGIGVAGGSGGEADQSGALRQVAQTPGGLIVLWLAVVGLFALGLWQVVTVVLVSNPDAKKKWGKRAVEAGKGAVYFVLGGTALVFALGGSTNSSDSSQSFSAQALATPGGVFLVIAVGLAVFGFGVGFVFIGAQKRFRKLITVPPGAAGRTVVGLGMAGYIAQGVAMAVVGVLFVVAAVTVDPEKASGLDGALKALADLPFGIAILIAVGIGFIAYGLFLFARARLARL</sequence>
<keyword evidence="4" id="KW-1185">Reference proteome</keyword>
<accession>A0ABT2H4Z2</accession>
<feature type="transmembrane region" description="Helical" evidence="1">
    <location>
        <begin position="192"/>
        <end position="219"/>
    </location>
</feature>
<evidence type="ECO:0000256" key="1">
    <source>
        <dbReference type="SAM" id="Phobius"/>
    </source>
</evidence>
<feature type="transmembrane region" description="Helical" evidence="1">
    <location>
        <begin position="151"/>
        <end position="171"/>
    </location>
</feature>
<comment type="caution">
    <text evidence="3">The sequence shown here is derived from an EMBL/GenBank/DDBJ whole genome shotgun (WGS) entry which is preliminary data.</text>
</comment>
<keyword evidence="1" id="KW-0812">Transmembrane</keyword>
<feature type="transmembrane region" description="Helical" evidence="1">
    <location>
        <begin position="70"/>
        <end position="93"/>
    </location>
</feature>
<dbReference type="InterPro" id="IPR009597">
    <property type="entry name" value="DUF1206"/>
</dbReference>
<dbReference type="Proteomes" id="UP001165586">
    <property type="component" value="Unassembled WGS sequence"/>
</dbReference>
<dbReference type="RefSeq" id="WP_259539908.1">
    <property type="nucleotide sequence ID" value="NZ_JANLCJ010000005.1"/>
</dbReference>
<dbReference type="Pfam" id="PF06724">
    <property type="entry name" value="DUF1206"/>
    <property type="match status" value="3"/>
</dbReference>
<reference evidence="3" key="1">
    <citation type="submission" date="2022-08" db="EMBL/GenBank/DDBJ databases">
        <authorList>
            <person name="Deng Y."/>
            <person name="Han X.-F."/>
            <person name="Zhang Y.-Q."/>
        </authorList>
    </citation>
    <scope>NUCLEOTIDE SEQUENCE</scope>
    <source>
        <strain evidence="3">CPCC 203386</strain>
    </source>
</reference>
<organism evidence="3 4">
    <name type="scientific">Herbiconiux daphne</name>
    <dbReference type="NCBI Taxonomy" id="2970914"/>
    <lineage>
        <taxon>Bacteria</taxon>
        <taxon>Bacillati</taxon>
        <taxon>Actinomycetota</taxon>
        <taxon>Actinomycetes</taxon>
        <taxon>Micrococcales</taxon>
        <taxon>Microbacteriaceae</taxon>
        <taxon>Herbiconiux</taxon>
    </lineage>
</organism>
<evidence type="ECO:0000259" key="2">
    <source>
        <dbReference type="Pfam" id="PF06724"/>
    </source>
</evidence>
<feature type="transmembrane region" description="Helical" evidence="1">
    <location>
        <begin position="113"/>
        <end position="131"/>
    </location>
</feature>
<feature type="domain" description="DUF1206" evidence="2">
    <location>
        <begin position="25"/>
        <end position="89"/>
    </location>
</feature>